<comment type="caution">
    <text evidence="5">The sequence shown here is derived from an EMBL/GenBank/DDBJ whole genome shotgun (WGS) entry which is preliminary data.</text>
</comment>
<keyword evidence="6" id="KW-1185">Reference proteome</keyword>
<keyword evidence="3" id="KW-0862">Zinc</keyword>
<protein>
    <submittedName>
        <fullName evidence="5">Putative transcription factor/ chromatin remodeling BED-type(Zn) family</fullName>
    </submittedName>
</protein>
<dbReference type="AlphaFoldDB" id="A0A2P6S0T1"/>
<organism evidence="5 6">
    <name type="scientific">Rosa chinensis</name>
    <name type="common">China rose</name>
    <dbReference type="NCBI Taxonomy" id="74649"/>
    <lineage>
        <taxon>Eukaryota</taxon>
        <taxon>Viridiplantae</taxon>
        <taxon>Streptophyta</taxon>
        <taxon>Embryophyta</taxon>
        <taxon>Tracheophyta</taxon>
        <taxon>Spermatophyta</taxon>
        <taxon>Magnoliopsida</taxon>
        <taxon>eudicotyledons</taxon>
        <taxon>Gunneridae</taxon>
        <taxon>Pentapetalae</taxon>
        <taxon>rosids</taxon>
        <taxon>fabids</taxon>
        <taxon>Rosales</taxon>
        <taxon>Rosaceae</taxon>
        <taxon>Rosoideae</taxon>
        <taxon>Rosoideae incertae sedis</taxon>
        <taxon>Rosa</taxon>
    </lineage>
</organism>
<dbReference type="Pfam" id="PF02892">
    <property type="entry name" value="zf-BED"/>
    <property type="match status" value="1"/>
</dbReference>
<accession>A0A2P6S0T1</accession>
<dbReference type="PANTHER" id="PTHR46951">
    <property type="entry name" value="BED-TYPE DOMAIN-CONTAINING PROTEIN"/>
    <property type="match status" value="1"/>
</dbReference>
<dbReference type="PANTHER" id="PTHR46951:SF2">
    <property type="entry name" value="BED-TYPE DOMAIN-CONTAINING PROTEIN"/>
    <property type="match status" value="1"/>
</dbReference>
<keyword evidence="2" id="KW-0863">Zinc-finger</keyword>
<name>A0A2P6S0T1_ROSCH</name>
<dbReference type="GO" id="GO:0008270">
    <property type="term" value="F:zinc ion binding"/>
    <property type="evidence" value="ECO:0007669"/>
    <property type="project" value="UniProtKB-KW"/>
</dbReference>
<evidence type="ECO:0000313" key="6">
    <source>
        <dbReference type="Proteomes" id="UP000238479"/>
    </source>
</evidence>
<dbReference type="Proteomes" id="UP000238479">
    <property type="component" value="Chromosome 2"/>
</dbReference>
<dbReference type="GO" id="GO:0003677">
    <property type="term" value="F:DNA binding"/>
    <property type="evidence" value="ECO:0007669"/>
    <property type="project" value="InterPro"/>
</dbReference>
<dbReference type="InterPro" id="IPR003656">
    <property type="entry name" value="Znf_BED"/>
</dbReference>
<keyword evidence="1" id="KW-0479">Metal-binding</keyword>
<evidence type="ECO:0000256" key="2">
    <source>
        <dbReference type="ARBA" id="ARBA00022771"/>
    </source>
</evidence>
<evidence type="ECO:0000256" key="1">
    <source>
        <dbReference type="ARBA" id="ARBA00022723"/>
    </source>
</evidence>
<sequence length="144" mass="15798">MTSLEGFEPIAISPQKQDPGWKHCQLYIKTGDPKVELKKCLYCGKVFQGGGINRFKSHLAGRKGNGPICDQVPPHVRVSMLQCLDEKIASLRHRKSQMAVNPSRSFSELDNVFAENEVGGPNLMNQEEDVGMSVDNGIGVGVMV</sequence>
<evidence type="ECO:0000259" key="4">
    <source>
        <dbReference type="Pfam" id="PF02892"/>
    </source>
</evidence>
<feature type="domain" description="BED-type" evidence="4">
    <location>
        <begin position="39"/>
        <end position="59"/>
    </location>
</feature>
<dbReference type="EMBL" id="PDCK01000040">
    <property type="protein sequence ID" value="PRQ52271.1"/>
    <property type="molecule type" value="Genomic_DNA"/>
</dbReference>
<gene>
    <name evidence="5" type="ORF">RchiOBHm_Chr2g0153641</name>
</gene>
<dbReference type="Gramene" id="PRQ52271">
    <property type="protein sequence ID" value="PRQ52271"/>
    <property type="gene ID" value="RchiOBHm_Chr2g0153641"/>
</dbReference>
<reference evidence="5 6" key="1">
    <citation type="journal article" date="2018" name="Nat. Genet.">
        <title>The Rosa genome provides new insights in the design of modern roses.</title>
        <authorList>
            <person name="Bendahmane M."/>
        </authorList>
    </citation>
    <scope>NUCLEOTIDE SEQUENCE [LARGE SCALE GENOMIC DNA]</scope>
    <source>
        <strain evidence="6">cv. Old Blush</strain>
    </source>
</reference>
<evidence type="ECO:0000256" key="3">
    <source>
        <dbReference type="ARBA" id="ARBA00022833"/>
    </source>
</evidence>
<evidence type="ECO:0000313" key="5">
    <source>
        <dbReference type="EMBL" id="PRQ52271.1"/>
    </source>
</evidence>
<proteinExistence type="predicted"/>